<dbReference type="GO" id="GO:0006891">
    <property type="term" value="P:intra-Golgi vesicle-mediated transport"/>
    <property type="evidence" value="ECO:0007669"/>
    <property type="project" value="TreeGrafter"/>
</dbReference>
<evidence type="ECO:0000313" key="3">
    <source>
        <dbReference type="Proteomes" id="UP000007797"/>
    </source>
</evidence>
<dbReference type="KEGG" id="dfa:DFA_07915"/>
<reference evidence="3" key="1">
    <citation type="journal article" date="2011" name="Genome Res.">
        <title>Phylogeny-wide analysis of social amoeba genomes highlights ancient origins for complex intercellular communication.</title>
        <authorList>
            <person name="Heidel A.J."/>
            <person name="Lawal H.M."/>
            <person name="Felder M."/>
            <person name="Schilde C."/>
            <person name="Helps N.R."/>
            <person name="Tunggal B."/>
            <person name="Rivero F."/>
            <person name="John U."/>
            <person name="Schleicher M."/>
            <person name="Eichinger L."/>
            <person name="Platzer M."/>
            <person name="Noegel A.A."/>
            <person name="Schaap P."/>
            <person name="Gloeckner G."/>
        </authorList>
    </citation>
    <scope>NUCLEOTIDE SEQUENCE [LARGE SCALE GENOMIC DNA]</scope>
    <source>
        <strain evidence="3">SH3</strain>
    </source>
</reference>
<dbReference type="AlphaFoldDB" id="F4Q420"/>
<dbReference type="OMA" id="LETISTX"/>
<evidence type="ECO:0000259" key="1">
    <source>
        <dbReference type="Pfam" id="PF20671"/>
    </source>
</evidence>
<organism evidence="2 3">
    <name type="scientific">Cavenderia fasciculata</name>
    <name type="common">Slime mold</name>
    <name type="synonym">Dictyostelium fasciculatum</name>
    <dbReference type="NCBI Taxonomy" id="261658"/>
    <lineage>
        <taxon>Eukaryota</taxon>
        <taxon>Amoebozoa</taxon>
        <taxon>Evosea</taxon>
        <taxon>Eumycetozoa</taxon>
        <taxon>Dictyostelia</taxon>
        <taxon>Acytosteliales</taxon>
        <taxon>Cavenderiaceae</taxon>
        <taxon>Cavenderia</taxon>
    </lineage>
</organism>
<gene>
    <name evidence="2" type="primary">cog3</name>
    <name evidence="2" type="ORF">DFA_07915</name>
</gene>
<feature type="domain" description="Conserved oligomeric Golgi complex subunit 3 C-terminal" evidence="1">
    <location>
        <begin position="2"/>
        <end position="255"/>
    </location>
</feature>
<protein>
    <submittedName>
        <fullName evidence="2">Oligomeric Golgi complex component</fullName>
    </submittedName>
</protein>
<dbReference type="GO" id="GO:0005801">
    <property type="term" value="C:cis-Golgi network"/>
    <property type="evidence" value="ECO:0007669"/>
    <property type="project" value="InterPro"/>
</dbReference>
<dbReference type="GeneID" id="14869491"/>
<keyword evidence="3" id="KW-1185">Reference proteome</keyword>
<dbReference type="InterPro" id="IPR007265">
    <property type="entry name" value="COG_su3"/>
</dbReference>
<sequence>MFMVGIYDDEYEIYCDYFDKEKEMADFSELLDPFTQSMYDYVRPVYIHITDYELLCNLAHIIRNELLEEVISHSTKICLSLKQVFQRMLQDIQERLIYIIQTYIRDEISLHNPTQNDINYPDVLISAQTIVTPPPTPPLTSSTDNTTSTLTSSPPLILLPPNKSKGLYPTLEKTLTCLSKLYLVVDTKIFEGLAQEAVLSCMQSLIQASSLIANNKSNPLSLVDSQLFLIKYFITLREQITPFDINFVIEKIVDFPQLKHALQSLYNYGSLFKFSTNNPIYNILSSATNPRVTSTSIDAKKDLEKELKGVIETFIISTSNKIIDPLVALLTKISVFTNQQQQAAATQPTALLSSQPFATVERIKEVVEQVHSRIETDLPQVVERMKIYLTPSTLALLSKPIRTNIIDSFDQINQYSKKYYTDDQIKAMSLMPMETLRVLLDKHVPTQIIINQPNK</sequence>
<name>F4Q420_CACFS</name>
<dbReference type="InterPro" id="IPR048685">
    <property type="entry name" value="COG3_C"/>
</dbReference>
<dbReference type="GO" id="GO:0017119">
    <property type="term" value="C:Golgi transport complex"/>
    <property type="evidence" value="ECO:0007669"/>
    <property type="project" value="TreeGrafter"/>
</dbReference>
<dbReference type="GO" id="GO:0006886">
    <property type="term" value="P:intracellular protein transport"/>
    <property type="evidence" value="ECO:0007669"/>
    <property type="project" value="InterPro"/>
</dbReference>
<evidence type="ECO:0000313" key="2">
    <source>
        <dbReference type="EMBL" id="EGG16934.1"/>
    </source>
</evidence>
<dbReference type="GO" id="GO:0016020">
    <property type="term" value="C:membrane"/>
    <property type="evidence" value="ECO:0007669"/>
    <property type="project" value="InterPro"/>
</dbReference>
<dbReference type="Pfam" id="PF20671">
    <property type="entry name" value="COG3_C"/>
    <property type="match status" value="1"/>
</dbReference>
<dbReference type="GO" id="GO:0007030">
    <property type="term" value="P:Golgi organization"/>
    <property type="evidence" value="ECO:0007669"/>
    <property type="project" value="TreeGrafter"/>
</dbReference>
<dbReference type="STRING" id="1054147.F4Q420"/>
<dbReference type="Proteomes" id="UP000007797">
    <property type="component" value="Unassembled WGS sequence"/>
</dbReference>
<dbReference type="RefSeq" id="XP_004355408.1">
    <property type="nucleotide sequence ID" value="XM_004355356.1"/>
</dbReference>
<dbReference type="OrthoDB" id="296793at2759"/>
<dbReference type="PANTHER" id="PTHR13302">
    <property type="entry name" value="CONSERVED OLIGOMERIC GOLGI COMPLEX COMPONENT 3"/>
    <property type="match status" value="1"/>
</dbReference>
<dbReference type="EMBL" id="GL883021">
    <property type="protein sequence ID" value="EGG16934.1"/>
    <property type="molecule type" value="Genomic_DNA"/>
</dbReference>
<dbReference type="PANTHER" id="PTHR13302:SF8">
    <property type="entry name" value="CONSERVED OLIGOMERIC GOLGI COMPLEX SUBUNIT 3"/>
    <property type="match status" value="1"/>
</dbReference>
<accession>F4Q420</accession>
<proteinExistence type="predicted"/>